<reference evidence="1" key="1">
    <citation type="submission" date="2022-03" db="EMBL/GenBank/DDBJ databases">
        <authorList>
            <person name="Lindestad O."/>
        </authorList>
    </citation>
    <scope>NUCLEOTIDE SEQUENCE</scope>
</reference>
<dbReference type="Proteomes" id="UP000838756">
    <property type="component" value="Unassembled WGS sequence"/>
</dbReference>
<sequence length="72" mass="8101">MDTELRHCPVNKHLSILDITDSPLCRACMKTDETPKHVMLQCNGVVEQRAAHLGSSSPQQHFKKQLATWAAF</sequence>
<comment type="caution">
    <text evidence="1">The sequence shown here is derived from an EMBL/GenBank/DDBJ whole genome shotgun (WGS) entry which is preliminary data.</text>
</comment>
<organism evidence="1 2">
    <name type="scientific">Pararge aegeria aegeria</name>
    <dbReference type="NCBI Taxonomy" id="348720"/>
    <lineage>
        <taxon>Eukaryota</taxon>
        <taxon>Metazoa</taxon>
        <taxon>Ecdysozoa</taxon>
        <taxon>Arthropoda</taxon>
        <taxon>Hexapoda</taxon>
        <taxon>Insecta</taxon>
        <taxon>Pterygota</taxon>
        <taxon>Neoptera</taxon>
        <taxon>Endopterygota</taxon>
        <taxon>Lepidoptera</taxon>
        <taxon>Glossata</taxon>
        <taxon>Ditrysia</taxon>
        <taxon>Papilionoidea</taxon>
        <taxon>Nymphalidae</taxon>
        <taxon>Satyrinae</taxon>
        <taxon>Satyrini</taxon>
        <taxon>Parargina</taxon>
        <taxon>Pararge</taxon>
    </lineage>
</organism>
<name>A0A8S4RET2_9NEOP</name>
<gene>
    <name evidence="1" type="primary">jg19559</name>
    <name evidence="1" type="ORF">PAEG_LOCUS11720</name>
</gene>
<keyword evidence="2" id="KW-1185">Reference proteome</keyword>
<protein>
    <submittedName>
        <fullName evidence="1">Jg19559 protein</fullName>
    </submittedName>
</protein>
<accession>A0A8S4RET2</accession>
<evidence type="ECO:0000313" key="2">
    <source>
        <dbReference type="Proteomes" id="UP000838756"/>
    </source>
</evidence>
<dbReference type="EMBL" id="CAKXAJ010025001">
    <property type="protein sequence ID" value="CAH2233788.1"/>
    <property type="molecule type" value="Genomic_DNA"/>
</dbReference>
<dbReference type="AlphaFoldDB" id="A0A8S4RET2"/>
<evidence type="ECO:0000313" key="1">
    <source>
        <dbReference type="EMBL" id="CAH2233788.1"/>
    </source>
</evidence>
<proteinExistence type="predicted"/>
<dbReference type="OrthoDB" id="7489828at2759"/>